<keyword evidence="3" id="KW-1185">Reference proteome</keyword>
<protein>
    <submittedName>
        <fullName evidence="2">Uncharacterized protein</fullName>
    </submittedName>
</protein>
<accession>A0A9Q1JWT6</accession>
<name>A0A9Q1JWT6_9CARY</name>
<dbReference type="OrthoDB" id="687700at2759"/>
<proteinExistence type="predicted"/>
<evidence type="ECO:0000313" key="2">
    <source>
        <dbReference type="EMBL" id="KAJ8432529.1"/>
    </source>
</evidence>
<comment type="caution">
    <text evidence="2">The sequence shown here is derived from an EMBL/GenBank/DDBJ whole genome shotgun (WGS) entry which is preliminary data.</text>
</comment>
<feature type="region of interest" description="Disordered" evidence="1">
    <location>
        <begin position="232"/>
        <end position="286"/>
    </location>
</feature>
<evidence type="ECO:0000256" key="1">
    <source>
        <dbReference type="SAM" id="MobiDB-lite"/>
    </source>
</evidence>
<gene>
    <name evidence="2" type="ORF">Cgig2_030321</name>
</gene>
<dbReference type="AlphaFoldDB" id="A0A9Q1JWT6"/>
<evidence type="ECO:0000313" key="3">
    <source>
        <dbReference type="Proteomes" id="UP001153076"/>
    </source>
</evidence>
<reference evidence="2" key="1">
    <citation type="submission" date="2022-04" db="EMBL/GenBank/DDBJ databases">
        <title>Carnegiea gigantea Genome sequencing and assembly v2.</title>
        <authorList>
            <person name="Copetti D."/>
            <person name="Sanderson M.J."/>
            <person name="Burquez A."/>
            <person name="Wojciechowski M.F."/>
        </authorList>
    </citation>
    <scope>NUCLEOTIDE SEQUENCE</scope>
    <source>
        <strain evidence="2">SGP5-SGP5p</strain>
        <tissue evidence="2">Aerial part</tissue>
    </source>
</reference>
<feature type="compositionally biased region" description="Basic and acidic residues" evidence="1">
    <location>
        <begin position="237"/>
        <end position="262"/>
    </location>
</feature>
<sequence>MERYGVAVPRHTCDRTKKLLKSWVDGKHEESYARLCLAKAFGDIFPECNRRIHDVHYYRNFSAEFPSLSRLCLLLIYIQACTCLNSAETIVTVAAYAKLHLLFWTACNAYNKHKESIAAYEWLLGERVEHWARYTFCVHLKFPDNTPNFVESFNEKIELFRYKPPGHVVPRVKILITKTELESRGCLVTLAGRGVFEVLDGSTTFIVNPAEECPKLGPPPVQLKKCRLSTSWHNSRSHKEGNVLDIRRGKDKPRNPKVDDKRRVGRPSKVNENTLKKAKTTQGTSSQPTHYYTFLILTKKIKNFFISASKSSTFFKSATFFI</sequence>
<organism evidence="2 3">
    <name type="scientific">Carnegiea gigantea</name>
    <dbReference type="NCBI Taxonomy" id="171969"/>
    <lineage>
        <taxon>Eukaryota</taxon>
        <taxon>Viridiplantae</taxon>
        <taxon>Streptophyta</taxon>
        <taxon>Embryophyta</taxon>
        <taxon>Tracheophyta</taxon>
        <taxon>Spermatophyta</taxon>
        <taxon>Magnoliopsida</taxon>
        <taxon>eudicotyledons</taxon>
        <taxon>Gunneridae</taxon>
        <taxon>Pentapetalae</taxon>
        <taxon>Caryophyllales</taxon>
        <taxon>Cactineae</taxon>
        <taxon>Cactaceae</taxon>
        <taxon>Cactoideae</taxon>
        <taxon>Echinocereeae</taxon>
        <taxon>Carnegiea</taxon>
    </lineage>
</organism>
<dbReference type="Proteomes" id="UP001153076">
    <property type="component" value="Unassembled WGS sequence"/>
</dbReference>
<dbReference type="EMBL" id="JAKOGI010000600">
    <property type="protein sequence ID" value="KAJ8432529.1"/>
    <property type="molecule type" value="Genomic_DNA"/>
</dbReference>